<evidence type="ECO:0000313" key="6">
    <source>
        <dbReference type="Proteomes" id="UP000256805"/>
    </source>
</evidence>
<evidence type="ECO:0000313" key="5">
    <source>
        <dbReference type="EMBL" id="SPS02682.1"/>
    </source>
</evidence>
<sequence length="168" mass="18920">MLDTPKLDRIDISILSHLQRNGRTTNVDLADAIGLSPSPCLIRVKRLEKAGYIGGYGAQVRLEKLGNMQIVFTQVTLSDHRREDFARFEAAIRDIEEIVECHLVSGGFDYMLKFVTCGVAHYQSIVEDVLRQNVNIEKYFSYIVIKSSFVKGYYPIAKLLAGHEQPAA</sequence>
<evidence type="ECO:0000256" key="2">
    <source>
        <dbReference type="ARBA" id="ARBA00023125"/>
    </source>
</evidence>
<dbReference type="InterPro" id="IPR011008">
    <property type="entry name" value="Dimeric_a/b-barrel"/>
</dbReference>
<dbReference type="SUPFAM" id="SSF54909">
    <property type="entry name" value="Dimeric alpha+beta barrel"/>
    <property type="match status" value="1"/>
</dbReference>
<dbReference type="InterPro" id="IPR019885">
    <property type="entry name" value="Tscrpt_reg_HTH_AsnC-type_CS"/>
</dbReference>
<dbReference type="Pfam" id="PF01037">
    <property type="entry name" value="AsnC_trans_reg"/>
    <property type="match status" value="1"/>
</dbReference>
<dbReference type="PROSITE" id="PS50956">
    <property type="entry name" value="HTH_ASNC_2"/>
    <property type="match status" value="1"/>
</dbReference>
<reference evidence="5 6" key="1">
    <citation type="submission" date="2018-01" db="EMBL/GenBank/DDBJ databases">
        <authorList>
            <person name="Gaut B.S."/>
            <person name="Morton B.R."/>
            <person name="Clegg M.T."/>
            <person name="Duvall M.R."/>
        </authorList>
    </citation>
    <scope>NUCLEOTIDE SEQUENCE [LARGE SCALE GENOMIC DNA]</scope>
    <source>
        <strain evidence="5">Cupriavidus taiwanensis cmp 52</strain>
    </source>
</reference>
<dbReference type="GO" id="GO:0006355">
    <property type="term" value="P:regulation of DNA-templated transcription"/>
    <property type="evidence" value="ECO:0007669"/>
    <property type="project" value="UniProtKB-ARBA"/>
</dbReference>
<name>A0A375JD14_9BURK</name>
<proteinExistence type="predicted"/>
<dbReference type="InterPro" id="IPR011991">
    <property type="entry name" value="ArsR-like_HTH"/>
</dbReference>
<keyword evidence="2" id="KW-0238">DNA-binding</keyword>
<dbReference type="InterPro" id="IPR019887">
    <property type="entry name" value="Tscrpt_reg_AsnC/Lrp_C"/>
</dbReference>
<dbReference type="InterPro" id="IPR036390">
    <property type="entry name" value="WH_DNA-bd_sf"/>
</dbReference>
<dbReference type="RefSeq" id="WP_116386397.1">
    <property type="nucleotide sequence ID" value="NZ_OVTA01000084.1"/>
</dbReference>
<dbReference type="PANTHER" id="PTHR30154">
    <property type="entry name" value="LEUCINE-RESPONSIVE REGULATORY PROTEIN"/>
    <property type="match status" value="1"/>
</dbReference>
<dbReference type="GO" id="GO:0005829">
    <property type="term" value="C:cytosol"/>
    <property type="evidence" value="ECO:0007669"/>
    <property type="project" value="TreeGrafter"/>
</dbReference>
<dbReference type="SMART" id="SM00344">
    <property type="entry name" value="HTH_ASNC"/>
    <property type="match status" value="1"/>
</dbReference>
<dbReference type="PRINTS" id="PR00033">
    <property type="entry name" value="HTHASNC"/>
</dbReference>
<dbReference type="EMBL" id="OVTA01000084">
    <property type="protein sequence ID" value="SPS02682.1"/>
    <property type="molecule type" value="Genomic_DNA"/>
</dbReference>
<dbReference type="Proteomes" id="UP000256805">
    <property type="component" value="Unassembled WGS sequence"/>
</dbReference>
<dbReference type="AlphaFoldDB" id="A0A375JD14"/>
<dbReference type="GO" id="GO:0043200">
    <property type="term" value="P:response to amino acid"/>
    <property type="evidence" value="ECO:0007669"/>
    <property type="project" value="TreeGrafter"/>
</dbReference>
<dbReference type="PANTHER" id="PTHR30154:SF34">
    <property type="entry name" value="TRANSCRIPTIONAL REGULATOR AZLB"/>
    <property type="match status" value="1"/>
</dbReference>
<evidence type="ECO:0000259" key="4">
    <source>
        <dbReference type="PROSITE" id="PS50956"/>
    </source>
</evidence>
<dbReference type="InterPro" id="IPR000485">
    <property type="entry name" value="AsnC-type_HTH_dom"/>
</dbReference>
<keyword evidence="1" id="KW-0805">Transcription regulation</keyword>
<protein>
    <submittedName>
        <fullName evidence="5">Leucine-responsive regulatory protein</fullName>
    </submittedName>
</protein>
<dbReference type="Pfam" id="PF13412">
    <property type="entry name" value="HTH_24"/>
    <property type="match status" value="1"/>
</dbReference>
<dbReference type="InterPro" id="IPR036388">
    <property type="entry name" value="WH-like_DNA-bd_sf"/>
</dbReference>
<dbReference type="InterPro" id="IPR019888">
    <property type="entry name" value="Tscrpt_reg_AsnC-like"/>
</dbReference>
<dbReference type="GO" id="GO:0043565">
    <property type="term" value="F:sequence-specific DNA binding"/>
    <property type="evidence" value="ECO:0007669"/>
    <property type="project" value="InterPro"/>
</dbReference>
<dbReference type="Gene3D" id="1.10.10.10">
    <property type="entry name" value="Winged helix-like DNA-binding domain superfamily/Winged helix DNA-binding domain"/>
    <property type="match status" value="1"/>
</dbReference>
<evidence type="ECO:0000256" key="3">
    <source>
        <dbReference type="ARBA" id="ARBA00023163"/>
    </source>
</evidence>
<feature type="domain" description="HTH asnC-type" evidence="4">
    <location>
        <begin position="7"/>
        <end position="68"/>
    </location>
</feature>
<dbReference type="SUPFAM" id="SSF46785">
    <property type="entry name" value="Winged helix' DNA-binding domain"/>
    <property type="match status" value="1"/>
</dbReference>
<accession>A0A375JD14</accession>
<dbReference type="PROSITE" id="PS00519">
    <property type="entry name" value="HTH_ASNC_1"/>
    <property type="match status" value="1"/>
</dbReference>
<dbReference type="CDD" id="cd00090">
    <property type="entry name" value="HTH_ARSR"/>
    <property type="match status" value="1"/>
</dbReference>
<organism evidence="5 6">
    <name type="scientific">Cupriavidus taiwanensis</name>
    <dbReference type="NCBI Taxonomy" id="164546"/>
    <lineage>
        <taxon>Bacteria</taxon>
        <taxon>Pseudomonadati</taxon>
        <taxon>Pseudomonadota</taxon>
        <taxon>Betaproteobacteria</taxon>
        <taxon>Burkholderiales</taxon>
        <taxon>Burkholderiaceae</taxon>
        <taxon>Cupriavidus</taxon>
    </lineage>
</organism>
<gene>
    <name evidence="5" type="primary">lrp</name>
    <name evidence="5" type="ORF">CBM2634_U200003</name>
</gene>
<keyword evidence="3" id="KW-0804">Transcription</keyword>
<dbReference type="Gene3D" id="3.30.70.920">
    <property type="match status" value="1"/>
</dbReference>
<evidence type="ECO:0000256" key="1">
    <source>
        <dbReference type="ARBA" id="ARBA00023015"/>
    </source>
</evidence>